<keyword evidence="3 11" id="KW-0328">Glycosyltransferase</keyword>
<keyword evidence="7 11" id="KW-1133">Transmembrane helix</keyword>
<dbReference type="GO" id="GO:0000139">
    <property type="term" value="C:Golgi membrane"/>
    <property type="evidence" value="ECO:0007669"/>
    <property type="project" value="UniProtKB-SubCell"/>
</dbReference>
<dbReference type="Gene3D" id="3.90.550.50">
    <property type="match status" value="1"/>
</dbReference>
<evidence type="ECO:0000313" key="13">
    <source>
        <dbReference type="RefSeq" id="XP_017021461.1"/>
    </source>
</evidence>
<dbReference type="GeneID" id="108074088"/>
<protein>
    <recommendedName>
        <fullName evidence="11">Hexosyltransferase</fullName>
        <ecNumber evidence="11">2.4.1.-</ecNumber>
    </recommendedName>
</protein>
<dbReference type="GO" id="GO:0006493">
    <property type="term" value="P:protein O-linked glycosylation"/>
    <property type="evidence" value="ECO:0007669"/>
    <property type="project" value="TreeGrafter"/>
</dbReference>
<evidence type="ECO:0000256" key="10">
    <source>
        <dbReference type="ARBA" id="ARBA00023180"/>
    </source>
</evidence>
<keyword evidence="8 11" id="KW-0333">Golgi apparatus</keyword>
<evidence type="ECO:0000256" key="4">
    <source>
        <dbReference type="ARBA" id="ARBA00022679"/>
    </source>
</evidence>
<organism evidence="12 13">
    <name type="scientific">Drosophila kikkawai</name>
    <name type="common">Fruit fly</name>
    <dbReference type="NCBI Taxonomy" id="30033"/>
    <lineage>
        <taxon>Eukaryota</taxon>
        <taxon>Metazoa</taxon>
        <taxon>Ecdysozoa</taxon>
        <taxon>Arthropoda</taxon>
        <taxon>Hexapoda</taxon>
        <taxon>Insecta</taxon>
        <taxon>Pterygota</taxon>
        <taxon>Neoptera</taxon>
        <taxon>Endopterygota</taxon>
        <taxon>Diptera</taxon>
        <taxon>Brachycera</taxon>
        <taxon>Muscomorpha</taxon>
        <taxon>Ephydroidea</taxon>
        <taxon>Drosophilidae</taxon>
        <taxon>Drosophila</taxon>
        <taxon>Sophophora</taxon>
    </lineage>
</organism>
<evidence type="ECO:0000256" key="5">
    <source>
        <dbReference type="ARBA" id="ARBA00022692"/>
    </source>
</evidence>
<evidence type="ECO:0000256" key="6">
    <source>
        <dbReference type="ARBA" id="ARBA00022968"/>
    </source>
</evidence>
<comment type="subcellular location">
    <subcellularLocation>
        <location evidence="1 11">Golgi apparatus membrane</location>
        <topology evidence="1 11">Single-pass type II membrane protein</topology>
    </subcellularLocation>
</comment>
<dbReference type="PANTHER" id="PTHR11214:SF314">
    <property type="entry name" value="HEXOSYLTRANSFERASE"/>
    <property type="match status" value="1"/>
</dbReference>
<name>A0A6P4IF66_DROKI</name>
<keyword evidence="12" id="KW-1185">Reference proteome</keyword>
<keyword evidence="5 11" id="KW-0812">Transmembrane</keyword>
<evidence type="ECO:0000256" key="3">
    <source>
        <dbReference type="ARBA" id="ARBA00022676"/>
    </source>
</evidence>
<accession>A0A6P4IF66</accession>
<evidence type="ECO:0000256" key="11">
    <source>
        <dbReference type="RuleBase" id="RU363063"/>
    </source>
</evidence>
<proteinExistence type="inferred from homology"/>
<dbReference type="Pfam" id="PF01762">
    <property type="entry name" value="Galactosyl_T"/>
    <property type="match status" value="1"/>
</dbReference>
<gene>
    <name evidence="13" type="primary">LOC108074088</name>
</gene>
<dbReference type="RefSeq" id="XP_017021461.1">
    <property type="nucleotide sequence ID" value="XM_017165972.2"/>
</dbReference>
<evidence type="ECO:0000256" key="1">
    <source>
        <dbReference type="ARBA" id="ARBA00004323"/>
    </source>
</evidence>
<dbReference type="FunFam" id="3.90.550.50:FF:000001">
    <property type="entry name" value="Hexosyltransferase"/>
    <property type="match status" value="1"/>
</dbReference>
<dbReference type="OrthoDB" id="5512589at2759"/>
<evidence type="ECO:0000256" key="9">
    <source>
        <dbReference type="ARBA" id="ARBA00023136"/>
    </source>
</evidence>
<comment type="similarity">
    <text evidence="2 11">Belongs to the glycosyltransferase 31 family.</text>
</comment>
<dbReference type="EC" id="2.4.1.-" evidence="11"/>
<reference evidence="13" key="1">
    <citation type="submission" date="2025-08" db="UniProtKB">
        <authorList>
            <consortium name="RefSeq"/>
        </authorList>
    </citation>
    <scope>IDENTIFICATION</scope>
    <source>
        <strain evidence="13">14028-0561.14</strain>
        <tissue evidence="13">Whole fly</tissue>
    </source>
</reference>
<evidence type="ECO:0000256" key="7">
    <source>
        <dbReference type="ARBA" id="ARBA00022989"/>
    </source>
</evidence>
<feature type="transmembrane region" description="Helical" evidence="11">
    <location>
        <begin position="6"/>
        <end position="23"/>
    </location>
</feature>
<dbReference type="InterPro" id="IPR002659">
    <property type="entry name" value="Glyco_trans_31"/>
</dbReference>
<keyword evidence="9 11" id="KW-0472">Membrane</keyword>
<keyword evidence="6 11" id="KW-0735">Signal-anchor</keyword>
<evidence type="ECO:0000256" key="8">
    <source>
        <dbReference type="ARBA" id="ARBA00023034"/>
    </source>
</evidence>
<dbReference type="Proteomes" id="UP001652661">
    <property type="component" value="Chromosome 3R"/>
</dbReference>
<evidence type="ECO:0000313" key="12">
    <source>
        <dbReference type="Proteomes" id="UP001652661"/>
    </source>
</evidence>
<keyword evidence="4" id="KW-0808">Transferase</keyword>
<keyword evidence="10" id="KW-0325">Glycoprotein</keyword>
<dbReference type="AlphaFoldDB" id="A0A6P4IF66"/>
<evidence type="ECO:0000256" key="2">
    <source>
        <dbReference type="ARBA" id="ARBA00008661"/>
    </source>
</evidence>
<dbReference type="GO" id="GO:0016758">
    <property type="term" value="F:hexosyltransferase activity"/>
    <property type="evidence" value="ECO:0007669"/>
    <property type="project" value="InterPro"/>
</dbReference>
<sequence>MLKIYFNLTIILAFYTAYNIYMLNRYNFIMSRTTLIAEWPKDALDLTANISPFEDTALIKPQAFCGEKTFLLIFVESSVRNFLARQAIRETWGNSSRFNYPDFQKLHGHLKGTYYPPLKSRLQLYSEYLTGKDESLRASVRVLFIIGRSRTNEFLRQLREEADQHNDIIMEDFIDSYRNLTLKTVLALKHLSSSCYNTTAYVLKTDDNAFVNIPNLLHILLGGSMPTRNSFGKKVFRLTTTSNVLLGKKLSRAKPIVDVKNKWYMPHYMYPNNTYPAFLVGKGYLMSMDVVKRLYEAAWYTKVVHLEDVFVTGLCAVYAGVERMHSSLFPMFRSKRLCNYKNSIIRERPKGLSFFKVFNFVTNYSIKCTQSHKAETKPLS</sequence>
<dbReference type="PANTHER" id="PTHR11214">
    <property type="entry name" value="BETA-1,3-N-ACETYLGLUCOSAMINYLTRANSFERASE"/>
    <property type="match status" value="1"/>
</dbReference>